<dbReference type="RefSeq" id="WP_258295717.1">
    <property type="nucleotide sequence ID" value="NZ_JANKJG010000013.1"/>
</dbReference>
<sequence>MARDEIKTTRPRGVQTIETGGRILSALSRAKSPMQLRDLAEEVNISGAQLHPYLVSFREMQMVEQTERGQYQLGPFALHIGLSRLRNQNPYRDTIARVGALSDELGLMISISVWGMHGPTITYVQEFDGRIHANVQVGGNYNMTVTATGAVFGAFLPRSITQDVVDRELSDTEFQRRTYFKVDADAYAAAAAKAKIDGYAVTRDMPIPGVSAIAAPVFDHTGTIQLAVTVIGPTGFIDLAPDGIPVQRLMAFTGDLSRDLGHGAIA</sequence>
<dbReference type="InterPro" id="IPR036388">
    <property type="entry name" value="WH-like_DNA-bd_sf"/>
</dbReference>
<dbReference type="InterPro" id="IPR050707">
    <property type="entry name" value="HTH_MetabolicPath_Reg"/>
</dbReference>
<dbReference type="PROSITE" id="PS51078">
    <property type="entry name" value="ICLR_ED"/>
    <property type="match status" value="1"/>
</dbReference>
<keyword evidence="3" id="KW-0804">Transcription</keyword>
<feature type="domain" description="HTH iclR-type" evidence="4">
    <location>
        <begin position="14"/>
        <end position="75"/>
    </location>
</feature>
<dbReference type="InterPro" id="IPR029016">
    <property type="entry name" value="GAF-like_dom_sf"/>
</dbReference>
<evidence type="ECO:0000259" key="4">
    <source>
        <dbReference type="PROSITE" id="PS51077"/>
    </source>
</evidence>
<dbReference type="SUPFAM" id="SSF46785">
    <property type="entry name" value="Winged helix' DNA-binding domain"/>
    <property type="match status" value="1"/>
</dbReference>
<evidence type="ECO:0000256" key="1">
    <source>
        <dbReference type="ARBA" id="ARBA00023015"/>
    </source>
</evidence>
<dbReference type="EMBL" id="JANKJG010000013">
    <property type="protein sequence ID" value="MCR8827945.1"/>
    <property type="molecule type" value="Genomic_DNA"/>
</dbReference>
<dbReference type="Gene3D" id="3.30.450.40">
    <property type="match status" value="1"/>
</dbReference>
<dbReference type="SUPFAM" id="SSF55781">
    <property type="entry name" value="GAF domain-like"/>
    <property type="match status" value="1"/>
</dbReference>
<dbReference type="Pfam" id="PF01614">
    <property type="entry name" value="IclR_C"/>
    <property type="match status" value="1"/>
</dbReference>
<dbReference type="SMART" id="SM00346">
    <property type="entry name" value="HTH_ICLR"/>
    <property type="match status" value="1"/>
</dbReference>
<accession>A0ABT1Z490</accession>
<evidence type="ECO:0000313" key="7">
    <source>
        <dbReference type="Proteomes" id="UP001165396"/>
    </source>
</evidence>
<dbReference type="Proteomes" id="UP001165396">
    <property type="component" value="Unassembled WGS sequence"/>
</dbReference>
<feature type="domain" description="IclR-ED" evidence="5">
    <location>
        <begin position="76"/>
        <end position="262"/>
    </location>
</feature>
<dbReference type="PROSITE" id="PS51077">
    <property type="entry name" value="HTH_ICLR"/>
    <property type="match status" value="1"/>
</dbReference>
<dbReference type="InterPro" id="IPR005471">
    <property type="entry name" value="Tscrpt_reg_IclR_N"/>
</dbReference>
<evidence type="ECO:0000256" key="3">
    <source>
        <dbReference type="ARBA" id="ARBA00023163"/>
    </source>
</evidence>
<keyword evidence="2" id="KW-0238">DNA-binding</keyword>
<evidence type="ECO:0000313" key="6">
    <source>
        <dbReference type="EMBL" id="MCR8827945.1"/>
    </source>
</evidence>
<organism evidence="6 7">
    <name type="scientific">Pseudosulfitobacter koreensis</name>
    <dbReference type="NCBI Taxonomy" id="2968472"/>
    <lineage>
        <taxon>Bacteria</taxon>
        <taxon>Pseudomonadati</taxon>
        <taxon>Pseudomonadota</taxon>
        <taxon>Alphaproteobacteria</taxon>
        <taxon>Rhodobacterales</taxon>
        <taxon>Roseobacteraceae</taxon>
        <taxon>Pseudosulfitobacter</taxon>
    </lineage>
</organism>
<reference evidence="6" key="1">
    <citation type="submission" date="2022-07" db="EMBL/GenBank/DDBJ databases">
        <title>Pseudosulfitobacter sp. strain AP-MA-4, whole genome sequence.</title>
        <authorList>
            <person name="Jiang Y."/>
        </authorList>
    </citation>
    <scope>NUCLEOTIDE SEQUENCE</scope>
    <source>
        <strain evidence="6">AP-MA-4</strain>
    </source>
</reference>
<evidence type="ECO:0000259" key="5">
    <source>
        <dbReference type="PROSITE" id="PS51078"/>
    </source>
</evidence>
<dbReference type="Gene3D" id="1.10.10.10">
    <property type="entry name" value="Winged helix-like DNA-binding domain superfamily/Winged helix DNA-binding domain"/>
    <property type="match status" value="1"/>
</dbReference>
<gene>
    <name evidence="6" type="ORF">NTA49_15495</name>
</gene>
<dbReference type="InterPro" id="IPR014757">
    <property type="entry name" value="Tscrpt_reg_IclR_C"/>
</dbReference>
<comment type="caution">
    <text evidence="6">The sequence shown here is derived from an EMBL/GenBank/DDBJ whole genome shotgun (WGS) entry which is preliminary data.</text>
</comment>
<proteinExistence type="predicted"/>
<protein>
    <submittedName>
        <fullName evidence="6">Helix-turn-helix domain-containing protein</fullName>
    </submittedName>
</protein>
<dbReference type="Pfam" id="PF09339">
    <property type="entry name" value="HTH_IclR"/>
    <property type="match status" value="1"/>
</dbReference>
<dbReference type="PANTHER" id="PTHR30136:SF8">
    <property type="entry name" value="TRANSCRIPTIONAL REGULATORY PROTEIN"/>
    <property type="match status" value="1"/>
</dbReference>
<keyword evidence="7" id="KW-1185">Reference proteome</keyword>
<dbReference type="InterPro" id="IPR036390">
    <property type="entry name" value="WH_DNA-bd_sf"/>
</dbReference>
<keyword evidence="1" id="KW-0805">Transcription regulation</keyword>
<name>A0ABT1Z490_9RHOB</name>
<evidence type="ECO:0000256" key="2">
    <source>
        <dbReference type="ARBA" id="ARBA00023125"/>
    </source>
</evidence>
<dbReference type="PANTHER" id="PTHR30136">
    <property type="entry name" value="HELIX-TURN-HELIX TRANSCRIPTIONAL REGULATOR, ICLR FAMILY"/>
    <property type="match status" value="1"/>
</dbReference>